<gene>
    <name evidence="8" type="ORF">BN9_090140</name>
</gene>
<dbReference type="AlphaFoldDB" id="A0A024GM82"/>
<dbReference type="PANTHER" id="PTHR28165:SF1">
    <property type="entry name" value="NON-CLASSICAL EXPORT PROTEIN 2-RELATED"/>
    <property type="match status" value="1"/>
</dbReference>
<organism evidence="8 9">
    <name type="scientific">Albugo candida</name>
    <dbReference type="NCBI Taxonomy" id="65357"/>
    <lineage>
        <taxon>Eukaryota</taxon>
        <taxon>Sar</taxon>
        <taxon>Stramenopiles</taxon>
        <taxon>Oomycota</taxon>
        <taxon>Peronosporomycetes</taxon>
        <taxon>Albuginales</taxon>
        <taxon>Albuginaceae</taxon>
        <taxon>Albugo</taxon>
    </lineage>
</organism>
<evidence type="ECO:0000256" key="1">
    <source>
        <dbReference type="ARBA" id="ARBA00004141"/>
    </source>
</evidence>
<dbReference type="GO" id="GO:0016020">
    <property type="term" value="C:membrane"/>
    <property type="evidence" value="ECO:0007669"/>
    <property type="project" value="UniProtKB-SubCell"/>
</dbReference>
<feature type="region of interest" description="Disordered" evidence="5">
    <location>
        <begin position="157"/>
        <end position="188"/>
    </location>
</feature>
<evidence type="ECO:0000256" key="6">
    <source>
        <dbReference type="SAM" id="Phobius"/>
    </source>
</evidence>
<accession>A0A024GM82</accession>
<protein>
    <recommendedName>
        <fullName evidence="7">MARVEL domain-containing protein</fullName>
    </recommendedName>
</protein>
<keyword evidence="9" id="KW-1185">Reference proteome</keyword>
<keyword evidence="4 6" id="KW-0472">Membrane</keyword>
<evidence type="ECO:0000313" key="8">
    <source>
        <dbReference type="EMBL" id="CCI47971.1"/>
    </source>
</evidence>
<evidence type="ECO:0000313" key="9">
    <source>
        <dbReference type="Proteomes" id="UP000053237"/>
    </source>
</evidence>
<comment type="caution">
    <text evidence="8">The sequence shown here is derived from an EMBL/GenBank/DDBJ whole genome shotgun (WGS) entry which is preliminary data.</text>
</comment>
<evidence type="ECO:0000259" key="7">
    <source>
        <dbReference type="Pfam" id="PF01284"/>
    </source>
</evidence>
<proteinExistence type="predicted"/>
<keyword evidence="3 6" id="KW-1133">Transmembrane helix</keyword>
<dbReference type="EMBL" id="CAIX01000197">
    <property type="protein sequence ID" value="CCI47971.1"/>
    <property type="molecule type" value="Genomic_DNA"/>
</dbReference>
<dbReference type="Pfam" id="PF01284">
    <property type="entry name" value="MARVEL"/>
    <property type="match status" value="1"/>
</dbReference>
<evidence type="ECO:0000256" key="2">
    <source>
        <dbReference type="ARBA" id="ARBA00022692"/>
    </source>
</evidence>
<dbReference type="PANTHER" id="PTHR28165">
    <property type="entry name" value="NON-CLASSICAL EXPORT PROTEIN 2-RELATED"/>
    <property type="match status" value="1"/>
</dbReference>
<dbReference type="OrthoDB" id="156720at2759"/>
<dbReference type="InParanoid" id="A0A024GM82"/>
<keyword evidence="2 6" id="KW-0812">Transmembrane</keyword>
<feature type="transmembrane region" description="Helical" evidence="6">
    <location>
        <begin position="12"/>
        <end position="33"/>
    </location>
</feature>
<evidence type="ECO:0000256" key="3">
    <source>
        <dbReference type="ARBA" id="ARBA00022989"/>
    </source>
</evidence>
<dbReference type="Proteomes" id="UP000053237">
    <property type="component" value="Unassembled WGS sequence"/>
</dbReference>
<feature type="transmembrane region" description="Helical" evidence="6">
    <location>
        <begin position="48"/>
        <end position="72"/>
    </location>
</feature>
<feature type="domain" description="MARVEL" evidence="7">
    <location>
        <begin position="8"/>
        <end position="142"/>
    </location>
</feature>
<dbReference type="InterPro" id="IPR008253">
    <property type="entry name" value="Marvel"/>
</dbReference>
<feature type="transmembrane region" description="Helical" evidence="6">
    <location>
        <begin position="84"/>
        <end position="104"/>
    </location>
</feature>
<sequence>MARGVLNWTQLLLRFLQFAFSLVALITISAGFVPTTYYGYSSMLGSSAATYLTIVTYTGMVYGAIMLLFLHLFSLLSISSLAQLIMDTLLTILLLVAAIVYLLSDYVNNCSVYGYLLRCRSMRTAVIFTFLAMAAFLASALLDLCGFGKKRTTATAEPVATPSATRDPYHTERTPEAYATHTTSDDKV</sequence>
<reference evidence="8 9" key="1">
    <citation type="submission" date="2012-05" db="EMBL/GenBank/DDBJ databases">
        <title>Recombination and specialization in a pathogen metapopulation.</title>
        <authorList>
            <person name="Gardiner A."/>
            <person name="Kemen E."/>
            <person name="Schultz-Larsen T."/>
            <person name="MacLean D."/>
            <person name="Van Oosterhout C."/>
            <person name="Jones J.D.G."/>
        </authorList>
    </citation>
    <scope>NUCLEOTIDE SEQUENCE [LARGE SCALE GENOMIC DNA]</scope>
    <source>
        <strain evidence="8 9">Ac Nc2</strain>
    </source>
</reference>
<name>A0A024GM82_9STRA</name>
<evidence type="ECO:0000256" key="5">
    <source>
        <dbReference type="SAM" id="MobiDB-lite"/>
    </source>
</evidence>
<dbReference type="InterPro" id="IPR052649">
    <property type="entry name" value="NCE102-like"/>
</dbReference>
<feature type="transmembrane region" description="Helical" evidence="6">
    <location>
        <begin position="124"/>
        <end position="142"/>
    </location>
</feature>
<comment type="subcellular location">
    <subcellularLocation>
        <location evidence="1">Membrane</location>
        <topology evidence="1">Multi-pass membrane protein</topology>
    </subcellularLocation>
</comment>
<evidence type="ECO:0000256" key="4">
    <source>
        <dbReference type="ARBA" id="ARBA00023136"/>
    </source>
</evidence>